<reference evidence="4 5" key="1">
    <citation type="submission" date="2016-10" db="EMBL/GenBank/DDBJ databases">
        <authorList>
            <person name="Varghese N."/>
            <person name="Submissions S."/>
        </authorList>
    </citation>
    <scope>NUCLEOTIDE SEQUENCE [LARGE SCALE GENOMIC DNA]</scope>
    <source>
        <strain evidence="4 5">DSM 9169</strain>
    </source>
</reference>
<name>A0ABY0V5M5_9ACTO</name>
<feature type="signal peptide" evidence="2">
    <location>
        <begin position="1"/>
        <end position="21"/>
    </location>
</feature>
<dbReference type="Pfam" id="PF01636">
    <property type="entry name" value="APH"/>
    <property type="match status" value="1"/>
</dbReference>
<feature type="domain" description="Aminoglycoside phosphotransferase" evidence="3">
    <location>
        <begin position="67"/>
        <end position="256"/>
    </location>
</feature>
<keyword evidence="2" id="KW-0732">Signal</keyword>
<dbReference type="Gene3D" id="3.90.1200.10">
    <property type="match status" value="1"/>
</dbReference>
<keyword evidence="4" id="KW-0808">Transferase</keyword>
<keyword evidence="5" id="KW-1185">Reference proteome</keyword>
<feature type="chain" id="PRO_5046131355" evidence="2">
    <location>
        <begin position="22"/>
        <end position="379"/>
    </location>
</feature>
<evidence type="ECO:0000313" key="4">
    <source>
        <dbReference type="EMBL" id="SDT87411.1"/>
    </source>
</evidence>
<dbReference type="EMBL" id="LT629792">
    <property type="protein sequence ID" value="SDT87411.1"/>
    <property type="molecule type" value="Genomic_DNA"/>
</dbReference>
<sequence>MYRKRVSTPRTPLELAALATAAVPGLSVAALREPQFSDEVVSMTGIVDDQGNRWTVVCPHEDVGGVDLRAQWAVLARLASAHDAGEVGFDVPRPAGIARTREGVSVMVHQDLAGRFMGDEDFDQSGILPASLARSIASLHNLPVSTYSDVNVPQYSASECRDRHRAVLQEVLAAVTVPANLVRRWRAALDDDALWRFRPCPVHGDLHVQSVKVADGIVLSISGFSSAHVGDPAIDVAWILSQASDGFLETFQSSYSMTRMATDLHLVTRAQLLSELAIVRWLSHGLHAEDKEIVRDASQMLTDVSLDVGDDLLTEHELAPEPKDENAPADEPEPAAEPAAPTWTASPENVTEPVSMDEVESVIDRHADGDPTRTPPQFS</sequence>
<dbReference type="InterPro" id="IPR002575">
    <property type="entry name" value="Aminoglycoside_PTrfase"/>
</dbReference>
<protein>
    <submittedName>
        <fullName evidence="4">Predicted kinase, aminoglycoside phosphotransferase (APT) family</fullName>
    </submittedName>
</protein>
<keyword evidence="4" id="KW-0418">Kinase</keyword>
<gene>
    <name evidence="4" type="ORF">SAMN04489714_0428</name>
</gene>
<evidence type="ECO:0000256" key="2">
    <source>
        <dbReference type="SAM" id="SignalP"/>
    </source>
</evidence>
<evidence type="ECO:0000256" key="1">
    <source>
        <dbReference type="SAM" id="MobiDB-lite"/>
    </source>
</evidence>
<feature type="region of interest" description="Disordered" evidence="1">
    <location>
        <begin position="319"/>
        <end position="379"/>
    </location>
</feature>
<accession>A0ABY0V5M5</accession>
<feature type="compositionally biased region" description="Low complexity" evidence="1">
    <location>
        <begin position="336"/>
        <end position="348"/>
    </location>
</feature>
<proteinExistence type="predicted"/>
<dbReference type="Proteomes" id="UP000198976">
    <property type="component" value="Chromosome I"/>
</dbReference>
<organism evidence="4 5">
    <name type="scientific">Schaalia radingae</name>
    <dbReference type="NCBI Taxonomy" id="131110"/>
    <lineage>
        <taxon>Bacteria</taxon>
        <taxon>Bacillati</taxon>
        <taxon>Actinomycetota</taxon>
        <taxon>Actinomycetes</taxon>
        <taxon>Actinomycetales</taxon>
        <taxon>Actinomycetaceae</taxon>
        <taxon>Schaalia</taxon>
    </lineage>
</organism>
<dbReference type="SUPFAM" id="SSF56112">
    <property type="entry name" value="Protein kinase-like (PK-like)"/>
    <property type="match status" value="1"/>
</dbReference>
<evidence type="ECO:0000313" key="5">
    <source>
        <dbReference type="Proteomes" id="UP000198976"/>
    </source>
</evidence>
<dbReference type="InterPro" id="IPR011009">
    <property type="entry name" value="Kinase-like_dom_sf"/>
</dbReference>
<evidence type="ECO:0000259" key="3">
    <source>
        <dbReference type="Pfam" id="PF01636"/>
    </source>
</evidence>
<dbReference type="GO" id="GO:0016301">
    <property type="term" value="F:kinase activity"/>
    <property type="evidence" value="ECO:0007669"/>
    <property type="project" value="UniProtKB-KW"/>
</dbReference>
<feature type="compositionally biased region" description="Basic and acidic residues" evidence="1">
    <location>
        <begin position="362"/>
        <end position="371"/>
    </location>
</feature>